<accession>A0A9P5N4C2</accession>
<comment type="caution">
    <text evidence="1">The sequence shown here is derived from an EMBL/GenBank/DDBJ whole genome shotgun (WGS) entry which is preliminary data.</text>
</comment>
<name>A0A9P5N4C2_9AGAM</name>
<evidence type="ECO:0000313" key="1">
    <source>
        <dbReference type="EMBL" id="KAF8485932.1"/>
    </source>
</evidence>
<evidence type="ECO:0000313" key="2">
    <source>
        <dbReference type="Proteomes" id="UP000759537"/>
    </source>
</evidence>
<reference evidence="1" key="1">
    <citation type="submission" date="2019-10" db="EMBL/GenBank/DDBJ databases">
        <authorList>
            <consortium name="DOE Joint Genome Institute"/>
            <person name="Kuo A."/>
            <person name="Miyauchi S."/>
            <person name="Kiss E."/>
            <person name="Drula E."/>
            <person name="Kohler A."/>
            <person name="Sanchez-Garcia M."/>
            <person name="Andreopoulos B."/>
            <person name="Barry K.W."/>
            <person name="Bonito G."/>
            <person name="Buee M."/>
            <person name="Carver A."/>
            <person name="Chen C."/>
            <person name="Cichocki N."/>
            <person name="Clum A."/>
            <person name="Culley D."/>
            <person name="Crous P.W."/>
            <person name="Fauchery L."/>
            <person name="Girlanda M."/>
            <person name="Hayes R."/>
            <person name="Keri Z."/>
            <person name="LaButti K."/>
            <person name="Lipzen A."/>
            <person name="Lombard V."/>
            <person name="Magnuson J."/>
            <person name="Maillard F."/>
            <person name="Morin E."/>
            <person name="Murat C."/>
            <person name="Nolan M."/>
            <person name="Ohm R."/>
            <person name="Pangilinan J."/>
            <person name="Pereira M."/>
            <person name="Perotto S."/>
            <person name="Peter M."/>
            <person name="Riley R."/>
            <person name="Sitrit Y."/>
            <person name="Stielow B."/>
            <person name="Szollosi G."/>
            <person name="Zifcakova L."/>
            <person name="Stursova M."/>
            <person name="Spatafora J.W."/>
            <person name="Tedersoo L."/>
            <person name="Vaario L.-M."/>
            <person name="Yamada A."/>
            <person name="Yan M."/>
            <person name="Wang P."/>
            <person name="Xu J."/>
            <person name="Bruns T."/>
            <person name="Baldrian P."/>
            <person name="Vilgalys R."/>
            <person name="Henrissat B."/>
            <person name="Grigoriev I.V."/>
            <person name="Hibbett D."/>
            <person name="Nagy L.G."/>
            <person name="Martin F.M."/>
        </authorList>
    </citation>
    <scope>NUCLEOTIDE SEQUENCE</scope>
    <source>
        <strain evidence="1">Prilba</strain>
    </source>
</reference>
<protein>
    <submittedName>
        <fullName evidence="1">Uncharacterized protein</fullName>
    </submittedName>
</protein>
<organism evidence="1 2">
    <name type="scientific">Russula ochroleuca</name>
    <dbReference type="NCBI Taxonomy" id="152965"/>
    <lineage>
        <taxon>Eukaryota</taxon>
        <taxon>Fungi</taxon>
        <taxon>Dikarya</taxon>
        <taxon>Basidiomycota</taxon>
        <taxon>Agaricomycotina</taxon>
        <taxon>Agaricomycetes</taxon>
        <taxon>Russulales</taxon>
        <taxon>Russulaceae</taxon>
        <taxon>Russula</taxon>
    </lineage>
</organism>
<dbReference type="AlphaFoldDB" id="A0A9P5N4C2"/>
<reference evidence="1" key="2">
    <citation type="journal article" date="2020" name="Nat. Commun.">
        <title>Large-scale genome sequencing of mycorrhizal fungi provides insights into the early evolution of symbiotic traits.</title>
        <authorList>
            <person name="Miyauchi S."/>
            <person name="Kiss E."/>
            <person name="Kuo A."/>
            <person name="Drula E."/>
            <person name="Kohler A."/>
            <person name="Sanchez-Garcia M."/>
            <person name="Morin E."/>
            <person name="Andreopoulos B."/>
            <person name="Barry K.W."/>
            <person name="Bonito G."/>
            <person name="Buee M."/>
            <person name="Carver A."/>
            <person name="Chen C."/>
            <person name="Cichocki N."/>
            <person name="Clum A."/>
            <person name="Culley D."/>
            <person name="Crous P.W."/>
            <person name="Fauchery L."/>
            <person name="Girlanda M."/>
            <person name="Hayes R.D."/>
            <person name="Keri Z."/>
            <person name="LaButti K."/>
            <person name="Lipzen A."/>
            <person name="Lombard V."/>
            <person name="Magnuson J."/>
            <person name="Maillard F."/>
            <person name="Murat C."/>
            <person name="Nolan M."/>
            <person name="Ohm R.A."/>
            <person name="Pangilinan J."/>
            <person name="Pereira M.F."/>
            <person name="Perotto S."/>
            <person name="Peter M."/>
            <person name="Pfister S."/>
            <person name="Riley R."/>
            <person name="Sitrit Y."/>
            <person name="Stielow J.B."/>
            <person name="Szollosi G."/>
            <person name="Zifcakova L."/>
            <person name="Stursova M."/>
            <person name="Spatafora J.W."/>
            <person name="Tedersoo L."/>
            <person name="Vaario L.M."/>
            <person name="Yamada A."/>
            <person name="Yan M."/>
            <person name="Wang P."/>
            <person name="Xu J."/>
            <person name="Bruns T."/>
            <person name="Baldrian P."/>
            <person name="Vilgalys R."/>
            <person name="Dunand C."/>
            <person name="Henrissat B."/>
            <person name="Grigoriev I.V."/>
            <person name="Hibbett D."/>
            <person name="Nagy L.G."/>
            <person name="Martin F.M."/>
        </authorList>
    </citation>
    <scope>NUCLEOTIDE SEQUENCE</scope>
    <source>
        <strain evidence="1">Prilba</strain>
    </source>
</reference>
<keyword evidence="2" id="KW-1185">Reference proteome</keyword>
<proteinExistence type="predicted"/>
<dbReference type="OrthoDB" id="3252135at2759"/>
<sequence>MDKMSLEPPTYTPSAAVPAYSVVPRPSERILAATARLRRRAPTGIFVRSNGLITIALREQEQYAPMPSYGRHGAIYGDIGLSCTHGVQSVYLKLEGRLHLASSDGSVADATFFSMSRDVWRKTDDDGCGACPGTLPFETVLPDVFVDNGQRRALPPTYNHPSSNAQDIRVQCRYLLWVVVERKGSKLALWKLPKKLKVPFVYRPRARPRQPMLSSPFPFLSTVKSLPEEWFQITTTMSLSPTAISAMEPIDCHLFIPVPQTFALTDTIRFYLQLIAPSKSLEAFLYPTTPTHTKHKRPKSVVVESTALPTVRVYLQRQVTIVLKGQQLTRQFSIGEGNLRSLPPSALPPSMLRSQPLGHGFSTLDYEGEVRANPDITVGHFGMSKLQIRDFITMNLSPPNPNTSPLKSLQHPHPIRFVTDPFTDSVIH</sequence>
<dbReference type="Proteomes" id="UP000759537">
    <property type="component" value="Unassembled WGS sequence"/>
</dbReference>
<gene>
    <name evidence="1" type="ORF">DFH94DRAFT_160971</name>
</gene>
<dbReference type="EMBL" id="WHVB01000002">
    <property type="protein sequence ID" value="KAF8485932.1"/>
    <property type="molecule type" value="Genomic_DNA"/>
</dbReference>